<keyword evidence="5" id="KW-1185">Reference proteome</keyword>
<organism evidence="4 5">
    <name type="scientific">[Haemophilus] felis</name>
    <dbReference type="NCBI Taxonomy" id="123822"/>
    <lineage>
        <taxon>Bacteria</taxon>
        <taxon>Pseudomonadati</taxon>
        <taxon>Pseudomonadota</taxon>
        <taxon>Gammaproteobacteria</taxon>
        <taxon>Pasteurellales</taxon>
        <taxon>Pasteurellaceae</taxon>
    </lineage>
</organism>
<dbReference type="PANTHER" id="PTHR43685">
    <property type="entry name" value="GLYCOSYLTRANSFERASE"/>
    <property type="match status" value="1"/>
</dbReference>
<dbReference type="EMBL" id="MUYB01000041">
    <property type="protein sequence ID" value="OOS01863.1"/>
    <property type="molecule type" value="Genomic_DNA"/>
</dbReference>
<evidence type="ECO:0000259" key="3">
    <source>
        <dbReference type="Pfam" id="PF02709"/>
    </source>
</evidence>
<dbReference type="Proteomes" id="UP000190023">
    <property type="component" value="Unassembled WGS sequence"/>
</dbReference>
<dbReference type="InterPro" id="IPR050834">
    <property type="entry name" value="Glycosyltransf_2"/>
</dbReference>
<feature type="domain" description="Galactosyltransferase C-terminal" evidence="3">
    <location>
        <begin position="329"/>
        <end position="387"/>
    </location>
</feature>
<name>A0A1T0AWA7_9PAST</name>
<dbReference type="Pfam" id="PF02709">
    <property type="entry name" value="Glyco_transf_7C"/>
    <property type="match status" value="1"/>
</dbReference>
<evidence type="ECO:0000259" key="2">
    <source>
        <dbReference type="Pfam" id="PF00535"/>
    </source>
</evidence>
<evidence type="ECO:0000313" key="4">
    <source>
        <dbReference type="EMBL" id="OOS01863.1"/>
    </source>
</evidence>
<dbReference type="InterPro" id="IPR001173">
    <property type="entry name" value="Glyco_trans_2-like"/>
</dbReference>
<dbReference type="SMR" id="A0A1T0AWA7"/>
<feature type="domain" description="Glycosyltransferase 2-like" evidence="2">
    <location>
        <begin position="441"/>
        <end position="591"/>
    </location>
</feature>
<feature type="domain" description="Glycosyltransferase 2-like" evidence="2">
    <location>
        <begin position="159"/>
        <end position="294"/>
    </location>
</feature>
<evidence type="ECO:0000256" key="1">
    <source>
        <dbReference type="ARBA" id="ARBA00022679"/>
    </source>
</evidence>
<dbReference type="STRING" id="123822.B0188_09285"/>
<comment type="caution">
    <text evidence="4">The sequence shown here is derived from an EMBL/GenBank/DDBJ whole genome shotgun (WGS) entry which is preliminary data.</text>
</comment>
<gene>
    <name evidence="4" type="ORF">B0188_09285</name>
</gene>
<keyword evidence="1 4" id="KW-0808">Transferase</keyword>
<proteinExistence type="predicted"/>
<dbReference type="InterPro" id="IPR027791">
    <property type="entry name" value="Galactosyl_T_C"/>
</dbReference>
<dbReference type="Gene3D" id="3.90.550.10">
    <property type="entry name" value="Spore Coat Polysaccharide Biosynthesis Protein SpsA, Chain A"/>
    <property type="match status" value="2"/>
</dbReference>
<dbReference type="AlphaFoldDB" id="A0A1T0AWA7"/>
<evidence type="ECO:0000313" key="5">
    <source>
        <dbReference type="Proteomes" id="UP000190023"/>
    </source>
</evidence>
<dbReference type="PANTHER" id="PTHR43685:SF11">
    <property type="entry name" value="GLYCOSYLTRANSFERASE TAGX-RELATED"/>
    <property type="match status" value="1"/>
</dbReference>
<protein>
    <submittedName>
        <fullName evidence="4">Acetylgalactosaminyl-proteoglycan 3-beta-glucuronosyltransferase</fullName>
    </submittedName>
</protein>
<dbReference type="SUPFAM" id="SSF53448">
    <property type="entry name" value="Nucleotide-diphospho-sugar transferases"/>
    <property type="match status" value="2"/>
</dbReference>
<dbReference type="Pfam" id="PF00535">
    <property type="entry name" value="Glycos_transf_2"/>
    <property type="match status" value="2"/>
</dbReference>
<reference evidence="4 5" key="1">
    <citation type="submission" date="2017-02" db="EMBL/GenBank/DDBJ databases">
        <title>Draft genome sequence of Haemophilus felis CCUG 31170 type strain.</title>
        <authorList>
            <person name="Engstrom-Jakobsson H."/>
            <person name="Salva-Serra F."/>
            <person name="Thorell K."/>
            <person name="Gonzales-Siles L."/>
            <person name="Karlsson R."/>
            <person name="Boulund F."/>
            <person name="Engstrand L."/>
            <person name="Kristiansson E."/>
            <person name="Moore E."/>
        </authorList>
    </citation>
    <scope>NUCLEOTIDE SEQUENCE [LARGE SCALE GENOMIC DNA]</scope>
    <source>
        <strain evidence="4 5">CCUG 31170</strain>
    </source>
</reference>
<dbReference type="CDD" id="cd00761">
    <property type="entry name" value="Glyco_tranf_GTA_type"/>
    <property type="match status" value="1"/>
</dbReference>
<sequence>MNILSKAIKEYNLGNYEQALSLFQQAAKIYGERIVELQIKKCRELLGITATETVNTLSECSKETLSIDFDLATSLLLSNMGELKLQPEEKLQKQNSWKKLVSKKSENAEIKKVSLIPSDFPKDLVLAPLPDSVNDFSWNLKRKQLSNTKFVKHENVGLSVIVPTFNRSWILSITLACLCNQKTKYPFEVIVADDGSKEDLMPVIRKYEQQLDIKYVRQKDYGYQLCAVRNLGLRTAKYEFVSILDCDMAPNPLWVNSYIEALLEDDDVALIGPRKYVDTNNMDAEKFLQNSSLIESLPEVRTNNNVAGKSEGEISVDWRLAHFKTTENLRLCDSPFRYFSGGNVAFAKKWLDKAGWFDEEFTHWGGEDNEFGYRLFKKGCFFRAIDGGMAYHQEPPGKENETDRDAGKKITLNIVREKVPYFYRKLEPIETAHIYRVPLVSVYIPAYNCSNSIQRCVDSALNQTVTDLEVCICNDGSTDNTLEVITKLYGNNPRVKILSQENGGIASASNNAVKNASGYYIAQLDSDDYLEPDAVELCLKEFLRDRTLACVYTTNRNVNPDGSLIANGYNWPEFSREKLTTAMIVHHFRMFTARAWYLTSGFDEKIENSVDLDIYLKLSEVGPFKHINKICYNRVLHGNNTSIKNLGLQKKNHFLVVNRSLSRQGLEHYSYDAIDNDDASRRYIFKKNGEAKRHTSKVKPMG</sequence>
<dbReference type="GO" id="GO:0016740">
    <property type="term" value="F:transferase activity"/>
    <property type="evidence" value="ECO:0007669"/>
    <property type="project" value="UniProtKB-KW"/>
</dbReference>
<dbReference type="OrthoDB" id="276604at2"/>
<accession>A0A1T0AWA7</accession>
<dbReference type="InterPro" id="IPR029044">
    <property type="entry name" value="Nucleotide-diphossugar_trans"/>
</dbReference>